<keyword evidence="10 14" id="KW-0560">Oxidoreductase</keyword>
<dbReference type="GO" id="GO:0005506">
    <property type="term" value="F:iron ion binding"/>
    <property type="evidence" value="ECO:0007669"/>
    <property type="project" value="InterPro"/>
</dbReference>
<sequence length="509" mass="57127">MELSQLSENVTPTVSVFLGTAFLAWLVSDWMSNRSRKGVWGLPFVGQILSLGDASHRAIHAWTKQYGDVMWLRVGFKSFLVLSNIKQIKELTKEHASSVETKPLTTTGKATKGGAHYDVVPGRWKKRKTIIMRALKNVQKQTVFSIPDIGTEEIRLMIPYLEGKASKINAQALKQGSNPGMQLFEDFGYYMARLMYRINLGTAGIYDKDIESRLRRMSNTIAIYPVTAGPLGNFDVLPYWKFVKRSQYLEFCSFHTLVGEICQLGIERYLAEEDKESQSNSCVASHFFHLANDMTPEAKAEIDLTDEVLFLGVCDVFRAGTESMTATMYWFALYMSAFPKIQEKVRTEVDDMVSESYDNAHKLPYLQAVVHEVYRFSALAPFGKRTVSDSLTLADGTFIPKGTSVLLNLWALSRDPKVWNEPYTFNPNRFLKPDGSFDGSKVENMMPFGAGMRRCPGESSGKVLVPMVAAALIANFVIEPPTGVTPDLEPLFGISLTPKPYQVVLKPRH</sequence>
<dbReference type="PANTHER" id="PTHR24289:SF21">
    <property type="entry name" value="CYTOCHROME P450 1A"/>
    <property type="match status" value="1"/>
</dbReference>
<dbReference type="Gene3D" id="1.10.630.10">
    <property type="entry name" value="Cytochrome P450"/>
    <property type="match status" value="1"/>
</dbReference>
<dbReference type="HOGENOM" id="CLU_001570_22_0_1"/>
<evidence type="ECO:0000256" key="3">
    <source>
        <dbReference type="ARBA" id="ARBA00004406"/>
    </source>
</evidence>
<evidence type="ECO:0000256" key="8">
    <source>
        <dbReference type="ARBA" id="ARBA00022824"/>
    </source>
</evidence>
<reference evidence="17" key="1">
    <citation type="submission" date="2012-12" db="EMBL/GenBank/DDBJ databases">
        <authorList>
            <person name="Hellsten U."/>
            <person name="Grimwood J."/>
            <person name="Chapman J.A."/>
            <person name="Shapiro H."/>
            <person name="Aerts A."/>
            <person name="Otillar R.P."/>
            <person name="Terry A.Y."/>
            <person name="Boore J.L."/>
            <person name="Simakov O."/>
            <person name="Marletaz F."/>
            <person name="Cho S.-J."/>
            <person name="Edsinger-Gonzales E."/>
            <person name="Havlak P."/>
            <person name="Kuo D.-H."/>
            <person name="Larsson T."/>
            <person name="Lv J."/>
            <person name="Arendt D."/>
            <person name="Savage R."/>
            <person name="Osoegawa K."/>
            <person name="de Jong P."/>
            <person name="Lindberg D.R."/>
            <person name="Seaver E.C."/>
            <person name="Weisblat D.A."/>
            <person name="Putnam N.H."/>
            <person name="Grigoriev I.V."/>
            <person name="Rokhsar D.S."/>
        </authorList>
    </citation>
    <scope>NUCLEOTIDE SEQUENCE</scope>
    <source>
        <strain evidence="17">I ESC-2004</strain>
    </source>
</reference>
<keyword evidence="6 13" id="KW-0349">Heme</keyword>
<gene>
    <name evidence="15" type="ORF">CAPTEDRAFT_221064</name>
</gene>
<dbReference type="AlphaFoldDB" id="R7UH12"/>
<dbReference type="PRINTS" id="PR00385">
    <property type="entry name" value="P450"/>
</dbReference>
<dbReference type="GO" id="GO:0020037">
    <property type="term" value="F:heme binding"/>
    <property type="evidence" value="ECO:0007669"/>
    <property type="project" value="InterPro"/>
</dbReference>
<evidence type="ECO:0000256" key="6">
    <source>
        <dbReference type="ARBA" id="ARBA00022617"/>
    </source>
</evidence>
<keyword evidence="9" id="KW-0492">Microsome</keyword>
<accession>R7UH12</accession>
<evidence type="ECO:0000256" key="2">
    <source>
        <dbReference type="ARBA" id="ARBA00004174"/>
    </source>
</evidence>
<evidence type="ECO:0000256" key="1">
    <source>
        <dbReference type="ARBA" id="ARBA00001971"/>
    </source>
</evidence>
<dbReference type="InterPro" id="IPR002401">
    <property type="entry name" value="Cyt_P450_E_grp-I"/>
</dbReference>
<dbReference type="InterPro" id="IPR036396">
    <property type="entry name" value="Cyt_P450_sf"/>
</dbReference>
<dbReference type="PANTHER" id="PTHR24289">
    <property type="entry name" value="STEROID 17-ALPHA-HYDROXYLASE/17,20 LYASE"/>
    <property type="match status" value="1"/>
</dbReference>
<evidence type="ECO:0000313" key="16">
    <source>
        <dbReference type="EnsemblMetazoa" id="CapteP221064"/>
    </source>
</evidence>
<evidence type="ECO:0000256" key="13">
    <source>
        <dbReference type="PIRSR" id="PIRSR602401-1"/>
    </source>
</evidence>
<evidence type="ECO:0000313" key="15">
    <source>
        <dbReference type="EMBL" id="ELU03083.1"/>
    </source>
</evidence>
<keyword evidence="17" id="KW-1185">Reference proteome</keyword>
<keyword evidence="8" id="KW-0256">Endoplasmic reticulum</keyword>
<evidence type="ECO:0000256" key="12">
    <source>
        <dbReference type="ARBA" id="ARBA00023033"/>
    </source>
</evidence>
<dbReference type="Proteomes" id="UP000014760">
    <property type="component" value="Unassembled WGS sequence"/>
</dbReference>
<keyword evidence="7 13" id="KW-0479">Metal-binding</keyword>
<protein>
    <recommendedName>
        <fullName evidence="5">unspecific monooxygenase</fullName>
        <ecNumber evidence="5">1.14.14.1</ecNumber>
    </recommendedName>
</protein>
<organism evidence="15">
    <name type="scientific">Capitella teleta</name>
    <name type="common">Polychaete worm</name>
    <dbReference type="NCBI Taxonomy" id="283909"/>
    <lineage>
        <taxon>Eukaryota</taxon>
        <taxon>Metazoa</taxon>
        <taxon>Spiralia</taxon>
        <taxon>Lophotrochozoa</taxon>
        <taxon>Annelida</taxon>
        <taxon>Polychaeta</taxon>
        <taxon>Sedentaria</taxon>
        <taxon>Scolecida</taxon>
        <taxon>Capitellidae</taxon>
        <taxon>Capitella</taxon>
    </lineage>
</organism>
<keyword evidence="11 13" id="KW-0408">Iron</keyword>
<evidence type="ECO:0000256" key="11">
    <source>
        <dbReference type="ARBA" id="ARBA00023004"/>
    </source>
</evidence>
<name>R7UH12_CAPTE</name>
<comment type="subcellular location">
    <subcellularLocation>
        <location evidence="3">Endoplasmic reticulum membrane</location>
        <topology evidence="3">Peripheral membrane protein</topology>
    </subcellularLocation>
    <subcellularLocation>
        <location evidence="2">Microsome membrane</location>
        <topology evidence="2">Peripheral membrane protein</topology>
    </subcellularLocation>
</comment>
<evidence type="ECO:0000256" key="5">
    <source>
        <dbReference type="ARBA" id="ARBA00012109"/>
    </source>
</evidence>
<evidence type="ECO:0000256" key="9">
    <source>
        <dbReference type="ARBA" id="ARBA00022848"/>
    </source>
</evidence>
<dbReference type="Pfam" id="PF00067">
    <property type="entry name" value="p450"/>
    <property type="match status" value="1"/>
</dbReference>
<keyword evidence="12 14" id="KW-0503">Monooxygenase</keyword>
<dbReference type="GO" id="GO:0042448">
    <property type="term" value="P:progesterone metabolic process"/>
    <property type="evidence" value="ECO:0007669"/>
    <property type="project" value="TreeGrafter"/>
</dbReference>
<dbReference type="OMA" id="ANERMKH"/>
<dbReference type="EC" id="1.14.14.1" evidence="5"/>
<dbReference type="GO" id="GO:0042446">
    <property type="term" value="P:hormone biosynthetic process"/>
    <property type="evidence" value="ECO:0007669"/>
    <property type="project" value="TreeGrafter"/>
</dbReference>
<comment type="similarity">
    <text evidence="4 14">Belongs to the cytochrome P450 family.</text>
</comment>
<dbReference type="PRINTS" id="PR00463">
    <property type="entry name" value="EP450I"/>
</dbReference>
<dbReference type="STRING" id="283909.R7UH12"/>
<dbReference type="PROSITE" id="PS00086">
    <property type="entry name" value="CYTOCHROME_P450"/>
    <property type="match status" value="1"/>
</dbReference>
<comment type="cofactor">
    <cofactor evidence="1 13">
        <name>heme</name>
        <dbReference type="ChEBI" id="CHEBI:30413"/>
    </cofactor>
</comment>
<dbReference type="EMBL" id="AMQN01008569">
    <property type="status" value="NOT_ANNOTATED_CDS"/>
    <property type="molecule type" value="Genomic_DNA"/>
</dbReference>
<feature type="binding site" description="axial binding residue" evidence="13">
    <location>
        <position position="455"/>
    </location>
    <ligand>
        <name>heme</name>
        <dbReference type="ChEBI" id="CHEBI:30413"/>
    </ligand>
    <ligandPart>
        <name>Fe</name>
        <dbReference type="ChEBI" id="CHEBI:18248"/>
    </ligandPart>
</feature>
<evidence type="ECO:0000256" key="4">
    <source>
        <dbReference type="ARBA" id="ARBA00010617"/>
    </source>
</evidence>
<dbReference type="GO" id="GO:0004508">
    <property type="term" value="F:steroid 17-alpha-monooxygenase activity"/>
    <property type="evidence" value="ECO:0007669"/>
    <property type="project" value="TreeGrafter"/>
</dbReference>
<dbReference type="EnsemblMetazoa" id="CapteT221064">
    <property type="protein sequence ID" value="CapteP221064"/>
    <property type="gene ID" value="CapteG221064"/>
</dbReference>
<reference evidence="15 17" key="2">
    <citation type="journal article" date="2013" name="Nature">
        <title>Insights into bilaterian evolution from three spiralian genomes.</title>
        <authorList>
            <person name="Simakov O."/>
            <person name="Marletaz F."/>
            <person name="Cho S.J."/>
            <person name="Edsinger-Gonzales E."/>
            <person name="Havlak P."/>
            <person name="Hellsten U."/>
            <person name="Kuo D.H."/>
            <person name="Larsson T."/>
            <person name="Lv J."/>
            <person name="Arendt D."/>
            <person name="Savage R."/>
            <person name="Osoegawa K."/>
            <person name="de Jong P."/>
            <person name="Grimwood J."/>
            <person name="Chapman J.A."/>
            <person name="Shapiro H."/>
            <person name="Aerts A."/>
            <person name="Otillar R.P."/>
            <person name="Terry A.Y."/>
            <person name="Boore J.L."/>
            <person name="Grigoriev I.V."/>
            <person name="Lindberg D.R."/>
            <person name="Seaver E.C."/>
            <person name="Weisblat D.A."/>
            <person name="Putnam N.H."/>
            <person name="Rokhsar D.S."/>
        </authorList>
    </citation>
    <scope>NUCLEOTIDE SEQUENCE</scope>
    <source>
        <strain evidence="15 17">I ESC-2004</strain>
    </source>
</reference>
<dbReference type="GO" id="GO:0005789">
    <property type="term" value="C:endoplasmic reticulum membrane"/>
    <property type="evidence" value="ECO:0007669"/>
    <property type="project" value="UniProtKB-SubCell"/>
</dbReference>
<evidence type="ECO:0000313" key="17">
    <source>
        <dbReference type="Proteomes" id="UP000014760"/>
    </source>
</evidence>
<reference evidence="16" key="3">
    <citation type="submission" date="2015-06" db="UniProtKB">
        <authorList>
            <consortium name="EnsemblMetazoa"/>
        </authorList>
    </citation>
    <scope>IDENTIFICATION</scope>
</reference>
<evidence type="ECO:0000256" key="14">
    <source>
        <dbReference type="RuleBase" id="RU000461"/>
    </source>
</evidence>
<evidence type="ECO:0000256" key="7">
    <source>
        <dbReference type="ARBA" id="ARBA00022723"/>
    </source>
</evidence>
<dbReference type="SUPFAM" id="SSF48264">
    <property type="entry name" value="Cytochrome P450"/>
    <property type="match status" value="1"/>
</dbReference>
<evidence type="ECO:0000256" key="10">
    <source>
        <dbReference type="ARBA" id="ARBA00023002"/>
    </source>
</evidence>
<proteinExistence type="inferred from homology"/>
<dbReference type="OrthoDB" id="2789670at2759"/>
<dbReference type="EMBL" id="KB303457">
    <property type="protein sequence ID" value="ELU03083.1"/>
    <property type="molecule type" value="Genomic_DNA"/>
</dbReference>
<dbReference type="InterPro" id="IPR001128">
    <property type="entry name" value="Cyt_P450"/>
</dbReference>
<dbReference type="InterPro" id="IPR017972">
    <property type="entry name" value="Cyt_P450_CS"/>
</dbReference>